<dbReference type="RefSeq" id="WP_245995093.1">
    <property type="nucleotide sequence ID" value="NZ_RJVI01000001.1"/>
</dbReference>
<name>A0A3N1YA93_9GAMM</name>
<dbReference type="GO" id="GO:0006352">
    <property type="term" value="P:DNA-templated transcription initiation"/>
    <property type="evidence" value="ECO:0007669"/>
    <property type="project" value="InterPro"/>
</dbReference>
<evidence type="ECO:0000259" key="5">
    <source>
        <dbReference type="Pfam" id="PF04542"/>
    </source>
</evidence>
<evidence type="ECO:0000313" key="7">
    <source>
        <dbReference type="EMBL" id="ROR34317.1"/>
    </source>
</evidence>
<evidence type="ECO:0000313" key="8">
    <source>
        <dbReference type="Proteomes" id="UP000276634"/>
    </source>
</evidence>
<dbReference type="Gene3D" id="1.10.10.10">
    <property type="entry name" value="Winged helix-like DNA-binding domain superfamily/Winged helix DNA-binding domain"/>
    <property type="match status" value="1"/>
</dbReference>
<comment type="similarity">
    <text evidence="1">Belongs to the sigma-70 factor family. ECF subfamily.</text>
</comment>
<dbReference type="GO" id="GO:0016987">
    <property type="term" value="F:sigma factor activity"/>
    <property type="evidence" value="ECO:0007669"/>
    <property type="project" value="UniProtKB-KW"/>
</dbReference>
<dbReference type="InterPro" id="IPR014284">
    <property type="entry name" value="RNA_pol_sigma-70_dom"/>
</dbReference>
<protein>
    <submittedName>
        <fullName evidence="7">RNA polymerase sigma-70 factor (ECF subfamily)</fullName>
    </submittedName>
</protein>
<evidence type="ECO:0000256" key="3">
    <source>
        <dbReference type="ARBA" id="ARBA00023082"/>
    </source>
</evidence>
<feature type="domain" description="RNA polymerase sigma-70 region 2" evidence="5">
    <location>
        <begin position="49"/>
        <end position="106"/>
    </location>
</feature>
<proteinExistence type="inferred from homology"/>
<accession>A0A3N1YA93</accession>
<reference evidence="7 8" key="1">
    <citation type="submission" date="2018-11" db="EMBL/GenBank/DDBJ databases">
        <title>Genomic Encyclopedia of Type Strains, Phase IV (KMG-IV): sequencing the most valuable type-strain genomes for metagenomic binning, comparative biology and taxonomic classification.</title>
        <authorList>
            <person name="Goeker M."/>
        </authorList>
    </citation>
    <scope>NUCLEOTIDE SEQUENCE [LARGE SCALE GENOMIC DNA]</scope>
    <source>
        <strain evidence="7 8">DSM 100275</strain>
    </source>
</reference>
<dbReference type="InterPro" id="IPR007627">
    <property type="entry name" value="RNA_pol_sigma70_r2"/>
</dbReference>
<keyword evidence="3" id="KW-0731">Sigma factor</keyword>
<dbReference type="EMBL" id="RJVI01000001">
    <property type="protein sequence ID" value="ROR34317.1"/>
    <property type="molecule type" value="Genomic_DNA"/>
</dbReference>
<dbReference type="Pfam" id="PF08281">
    <property type="entry name" value="Sigma70_r4_2"/>
    <property type="match status" value="1"/>
</dbReference>
<dbReference type="GO" id="GO:0003677">
    <property type="term" value="F:DNA binding"/>
    <property type="evidence" value="ECO:0007669"/>
    <property type="project" value="InterPro"/>
</dbReference>
<dbReference type="NCBIfam" id="NF006550">
    <property type="entry name" value="PRK09047.1"/>
    <property type="match status" value="1"/>
</dbReference>
<dbReference type="Proteomes" id="UP000276634">
    <property type="component" value="Unassembled WGS sequence"/>
</dbReference>
<evidence type="ECO:0000256" key="4">
    <source>
        <dbReference type="ARBA" id="ARBA00023163"/>
    </source>
</evidence>
<gene>
    <name evidence="7" type="ORF">EDC57_0213</name>
</gene>
<dbReference type="InterPro" id="IPR013249">
    <property type="entry name" value="RNA_pol_sigma70_r4_t2"/>
</dbReference>
<dbReference type="AlphaFoldDB" id="A0A3N1YA93"/>
<keyword evidence="2" id="KW-0805">Transcription regulation</keyword>
<dbReference type="InterPro" id="IPR039425">
    <property type="entry name" value="RNA_pol_sigma-70-like"/>
</dbReference>
<dbReference type="PANTHER" id="PTHR43133">
    <property type="entry name" value="RNA POLYMERASE ECF-TYPE SIGMA FACTO"/>
    <property type="match status" value="1"/>
</dbReference>
<dbReference type="PANTHER" id="PTHR43133:SF64">
    <property type="entry name" value="ECF SIGMA FACTOR"/>
    <property type="match status" value="1"/>
</dbReference>
<dbReference type="NCBIfam" id="TIGR02937">
    <property type="entry name" value="sigma70-ECF"/>
    <property type="match status" value="1"/>
</dbReference>
<dbReference type="Gene3D" id="1.10.1740.10">
    <property type="match status" value="1"/>
</dbReference>
<feature type="domain" description="RNA polymerase sigma factor 70 region 4 type 2" evidence="6">
    <location>
        <begin position="143"/>
        <end position="196"/>
    </location>
</feature>
<dbReference type="InterPro" id="IPR036388">
    <property type="entry name" value="WH-like_DNA-bd_sf"/>
</dbReference>
<keyword evidence="8" id="KW-1185">Reference proteome</keyword>
<keyword evidence="4" id="KW-0804">Transcription</keyword>
<dbReference type="CDD" id="cd06171">
    <property type="entry name" value="Sigma70_r4"/>
    <property type="match status" value="1"/>
</dbReference>
<comment type="caution">
    <text evidence="7">The sequence shown here is derived from an EMBL/GenBank/DDBJ whole genome shotgun (WGS) entry which is preliminary data.</text>
</comment>
<dbReference type="InterPro" id="IPR013324">
    <property type="entry name" value="RNA_pol_sigma_r3/r4-like"/>
</dbReference>
<dbReference type="Pfam" id="PF04542">
    <property type="entry name" value="Sigma70_r2"/>
    <property type="match status" value="1"/>
</dbReference>
<evidence type="ECO:0000256" key="1">
    <source>
        <dbReference type="ARBA" id="ARBA00010641"/>
    </source>
</evidence>
<evidence type="ECO:0000259" key="6">
    <source>
        <dbReference type="Pfam" id="PF08281"/>
    </source>
</evidence>
<dbReference type="SUPFAM" id="SSF88659">
    <property type="entry name" value="Sigma3 and sigma4 domains of RNA polymerase sigma factors"/>
    <property type="match status" value="1"/>
</dbReference>
<evidence type="ECO:0000256" key="2">
    <source>
        <dbReference type="ARBA" id="ARBA00023015"/>
    </source>
</evidence>
<sequence length="205" mass="22618">MAGDGAAAGARPSPAPPPCYHEVLPDAGGEPLERQATLERFFAEVGARALRHAELATGDRDEALDLVQEAMIRLASRYRHRPAQEWGALFYRILENGIRDWQRRQAARRRWLGWLRLADGAGGDAAPDPAPDPASELAAEDARRALERALRTLPWRQQQAFRLRVWAGLDVASTARAMGCSEGSVKTHLSRALAALRPLLEAYRP</sequence>
<dbReference type="InterPro" id="IPR013325">
    <property type="entry name" value="RNA_pol_sigma_r2"/>
</dbReference>
<organism evidence="7 8">
    <name type="scientific">Inmirania thermothiophila</name>
    <dbReference type="NCBI Taxonomy" id="1750597"/>
    <lineage>
        <taxon>Bacteria</taxon>
        <taxon>Pseudomonadati</taxon>
        <taxon>Pseudomonadota</taxon>
        <taxon>Gammaproteobacteria</taxon>
        <taxon>Chromatiales</taxon>
        <taxon>Ectothiorhodospiraceae</taxon>
        <taxon>Inmirania</taxon>
    </lineage>
</organism>
<dbReference type="SUPFAM" id="SSF88946">
    <property type="entry name" value="Sigma2 domain of RNA polymerase sigma factors"/>
    <property type="match status" value="1"/>
</dbReference>